<evidence type="ECO:0000313" key="5">
    <source>
        <dbReference type="EMBL" id="MDT8999446.1"/>
    </source>
</evidence>
<dbReference type="SMART" id="SM00065">
    <property type="entry name" value="GAF"/>
    <property type="match status" value="1"/>
</dbReference>
<dbReference type="InterPro" id="IPR003594">
    <property type="entry name" value="HATPase_dom"/>
</dbReference>
<dbReference type="InterPro" id="IPR005467">
    <property type="entry name" value="His_kinase_dom"/>
</dbReference>
<accession>A0ABU3PC83</accession>
<organism evidence="5 6">
    <name type="scientific">Roseateles aquae</name>
    <dbReference type="NCBI Taxonomy" id="3077235"/>
    <lineage>
        <taxon>Bacteria</taxon>
        <taxon>Pseudomonadati</taxon>
        <taxon>Pseudomonadota</taxon>
        <taxon>Betaproteobacteria</taxon>
        <taxon>Burkholderiales</taxon>
        <taxon>Sphaerotilaceae</taxon>
        <taxon>Roseateles</taxon>
    </lineage>
</organism>
<dbReference type="InterPro" id="IPR019734">
    <property type="entry name" value="TPR_rpt"/>
</dbReference>
<evidence type="ECO:0000313" key="6">
    <source>
        <dbReference type="Proteomes" id="UP001246372"/>
    </source>
</evidence>
<dbReference type="Gene3D" id="3.30.450.40">
    <property type="match status" value="1"/>
</dbReference>
<comment type="caution">
    <text evidence="5">The sequence shown here is derived from an EMBL/GenBank/DDBJ whole genome shotgun (WGS) entry which is preliminary data.</text>
</comment>
<keyword evidence="5" id="KW-0547">Nucleotide-binding</keyword>
<sequence>MADAGETLELFASEEAVQAAERRLSQAQGAELWLLRAWLAWALRQRDSQRADGLAACLLEELAGPDQAVADVPPARREPTRARLLLVRAEAALLQLDMDRADQLLQQALQLMQSQQDWCGCADAHWLGYYLAADRGDSDGLMSALETAIVFARQAGDASRVLVFQATLARAQVFRDVAVAERKWGSALPPLSAGLPPAEMAAVADFRGLLAALSADYVPSIRAFAQAYEAALQTGQLRRAISLATNLGFAHTTMSDFQTAMEWLRRGLELARSARWPALISLCLAHTGEALRRLGQANDARDLLHECLQLQQQQPDARTTMLALKFLAQTELDAGRPADAQLAFETLAQRARSASALDLEIDAGLGRARALLLQAQFEPARQVAAQVLAQAGEQHERGTVVEALWVLADIEHAANGDTQVAQHCYRQALRHADKIEGYQPPIALLDACARCEAARGDFEPAYRCAARASELRQRSYSEETQRRSSALQAHHQVERARAESEHLRRLAESEAARFEALKGAHEALLHLGAIGQEITAELDADRVFEVLERHVHAMLHTASMSIYLLDDSGQQLLCAFGMEGGESFVDPPIDALNSNSYCARSVRERREFTLGAQHPPDLRHHIPGTAVMNSVMVAPLIVAERVIGVMTVQSPKGDAYGEREQLIFRNLCSYGAIALDNARAYLRLGELQRHVMAQEKLAALGAMVAGVAHELNTPIGNSLLVASTLLGSARDFEQRVARQALRRADWQQFAGRSREGLEVIERSMEAAASLVRSFKQVAVDRSAEQRRDFLLHELCEQYVQTMGLMLRRAGIGVRMEVPPALSMQGYPGSLGQVLVILLNNAMVHGFEGRSGGTIEIGALPRGPEHVQLWVADDGVGMTPAVLARIFEPFFSTKFGQGGSGLGLSICHNIVESLLGGSIRVSSEPGLGCRFTLELPMRSP</sequence>
<dbReference type="SUPFAM" id="SSF47384">
    <property type="entry name" value="Homodimeric domain of signal transducing histidine kinase"/>
    <property type="match status" value="1"/>
</dbReference>
<dbReference type="PROSITE" id="PS50109">
    <property type="entry name" value="HIS_KIN"/>
    <property type="match status" value="1"/>
</dbReference>
<dbReference type="Proteomes" id="UP001246372">
    <property type="component" value="Unassembled WGS sequence"/>
</dbReference>
<evidence type="ECO:0000259" key="4">
    <source>
        <dbReference type="PROSITE" id="PS50109"/>
    </source>
</evidence>
<proteinExistence type="predicted"/>
<dbReference type="InterPro" id="IPR011990">
    <property type="entry name" value="TPR-like_helical_dom_sf"/>
</dbReference>
<dbReference type="Gene3D" id="1.25.40.10">
    <property type="entry name" value="Tetratricopeptide repeat domain"/>
    <property type="match status" value="1"/>
</dbReference>
<dbReference type="InterPro" id="IPR036097">
    <property type="entry name" value="HisK_dim/P_sf"/>
</dbReference>
<dbReference type="CDD" id="cd00075">
    <property type="entry name" value="HATPase"/>
    <property type="match status" value="1"/>
</dbReference>
<dbReference type="Pfam" id="PF02518">
    <property type="entry name" value="HATPase_c"/>
    <property type="match status" value="1"/>
</dbReference>
<protein>
    <recommendedName>
        <fullName evidence="2">histidine kinase</fullName>
        <ecNumber evidence="2">2.7.13.3</ecNumber>
    </recommendedName>
</protein>
<dbReference type="SUPFAM" id="SSF48452">
    <property type="entry name" value="TPR-like"/>
    <property type="match status" value="2"/>
</dbReference>
<dbReference type="SMART" id="SM00387">
    <property type="entry name" value="HATPase_c"/>
    <property type="match status" value="1"/>
</dbReference>
<dbReference type="Gene3D" id="3.30.565.10">
    <property type="entry name" value="Histidine kinase-like ATPase, C-terminal domain"/>
    <property type="match status" value="1"/>
</dbReference>
<dbReference type="PRINTS" id="PR00344">
    <property type="entry name" value="BCTRLSENSOR"/>
</dbReference>
<dbReference type="InterPro" id="IPR003661">
    <property type="entry name" value="HisK_dim/P_dom"/>
</dbReference>
<dbReference type="SUPFAM" id="SSF55874">
    <property type="entry name" value="ATPase domain of HSP90 chaperone/DNA topoisomerase II/histidine kinase"/>
    <property type="match status" value="1"/>
</dbReference>
<gene>
    <name evidence="5" type="ORF">RQP53_09225</name>
</gene>
<reference evidence="5" key="1">
    <citation type="submission" date="2023-09" db="EMBL/GenBank/DDBJ databases">
        <title>Paucibacter sp. APW11 Genome sequencing and assembly.</title>
        <authorList>
            <person name="Kim I."/>
        </authorList>
    </citation>
    <scope>NUCLEOTIDE SEQUENCE</scope>
    <source>
        <strain evidence="5">APW11</strain>
    </source>
</reference>
<evidence type="ECO:0000256" key="3">
    <source>
        <dbReference type="ARBA" id="ARBA00022553"/>
    </source>
</evidence>
<keyword evidence="6" id="KW-1185">Reference proteome</keyword>
<dbReference type="GO" id="GO:0005524">
    <property type="term" value="F:ATP binding"/>
    <property type="evidence" value="ECO:0007669"/>
    <property type="project" value="UniProtKB-KW"/>
</dbReference>
<dbReference type="InterPro" id="IPR003018">
    <property type="entry name" value="GAF"/>
</dbReference>
<dbReference type="EC" id="2.7.13.3" evidence="2"/>
<evidence type="ECO:0000256" key="2">
    <source>
        <dbReference type="ARBA" id="ARBA00012438"/>
    </source>
</evidence>
<dbReference type="PANTHER" id="PTHR43065:SF47">
    <property type="match status" value="1"/>
</dbReference>
<dbReference type="CDD" id="cd00082">
    <property type="entry name" value="HisKA"/>
    <property type="match status" value="1"/>
</dbReference>
<dbReference type="Gene3D" id="1.10.287.130">
    <property type="match status" value="1"/>
</dbReference>
<dbReference type="InterPro" id="IPR004358">
    <property type="entry name" value="Sig_transdc_His_kin-like_C"/>
</dbReference>
<dbReference type="EMBL" id="JAVXZY010000003">
    <property type="protein sequence ID" value="MDT8999446.1"/>
    <property type="molecule type" value="Genomic_DNA"/>
</dbReference>
<comment type="catalytic activity">
    <reaction evidence="1">
        <text>ATP + protein L-histidine = ADP + protein N-phospho-L-histidine.</text>
        <dbReference type="EC" id="2.7.13.3"/>
    </reaction>
</comment>
<dbReference type="Pfam" id="PF13185">
    <property type="entry name" value="GAF_2"/>
    <property type="match status" value="1"/>
</dbReference>
<dbReference type="SUPFAM" id="SSF55781">
    <property type="entry name" value="GAF domain-like"/>
    <property type="match status" value="1"/>
</dbReference>
<dbReference type="RefSeq" id="WP_315650002.1">
    <property type="nucleotide sequence ID" value="NZ_JAVXZY010000003.1"/>
</dbReference>
<evidence type="ECO:0000256" key="1">
    <source>
        <dbReference type="ARBA" id="ARBA00000085"/>
    </source>
</evidence>
<keyword evidence="5" id="KW-0067">ATP-binding</keyword>
<keyword evidence="3" id="KW-0597">Phosphoprotein</keyword>
<dbReference type="InterPro" id="IPR036890">
    <property type="entry name" value="HATPase_C_sf"/>
</dbReference>
<dbReference type="InterPro" id="IPR029016">
    <property type="entry name" value="GAF-like_dom_sf"/>
</dbReference>
<name>A0ABU3PC83_9BURK</name>
<feature type="domain" description="Histidine kinase" evidence="4">
    <location>
        <begin position="706"/>
        <end position="938"/>
    </location>
</feature>
<dbReference type="PANTHER" id="PTHR43065">
    <property type="entry name" value="SENSOR HISTIDINE KINASE"/>
    <property type="match status" value="1"/>
</dbReference>
<dbReference type="SMART" id="SM00028">
    <property type="entry name" value="TPR"/>
    <property type="match status" value="3"/>
</dbReference>